<keyword evidence="11" id="KW-1185">Reference proteome</keyword>
<evidence type="ECO:0000256" key="3">
    <source>
        <dbReference type="ARBA" id="ARBA00022801"/>
    </source>
</evidence>
<dbReference type="EMBL" id="QRDZ01000026">
    <property type="protein sequence ID" value="RED63431.1"/>
    <property type="molecule type" value="Genomic_DNA"/>
</dbReference>
<keyword evidence="4" id="KW-0325">Glycoprotein</keyword>
<dbReference type="RefSeq" id="WP_181917970.1">
    <property type="nucleotide sequence ID" value="NZ_QRDZ01000026.1"/>
</dbReference>
<evidence type="ECO:0000256" key="9">
    <source>
        <dbReference type="RuleBase" id="RU361169"/>
    </source>
</evidence>
<dbReference type="SUPFAM" id="SSF51126">
    <property type="entry name" value="Pectin lyase-like"/>
    <property type="match status" value="1"/>
</dbReference>
<dbReference type="GO" id="GO:0004650">
    <property type="term" value="F:polygalacturonase activity"/>
    <property type="evidence" value="ECO:0007669"/>
    <property type="project" value="InterPro"/>
</dbReference>
<accession>A0A3D9INW8</accession>
<evidence type="ECO:0000256" key="2">
    <source>
        <dbReference type="ARBA" id="ARBA00022737"/>
    </source>
</evidence>
<evidence type="ECO:0000256" key="4">
    <source>
        <dbReference type="ARBA" id="ARBA00023180"/>
    </source>
</evidence>
<comment type="caution">
    <text evidence="10">The sequence shown here is derived from an EMBL/GenBank/DDBJ whole genome shotgun (WGS) entry which is preliminary data.</text>
</comment>
<keyword evidence="2" id="KW-0677">Repeat</keyword>
<protein>
    <submittedName>
        <fullName evidence="10">Glycosyl hydrolase family 28</fullName>
    </submittedName>
</protein>
<proteinExistence type="inferred from homology"/>
<comment type="function">
    <text evidence="8">Pectinolytic enzyme involved in the degradation of xylogalacturonan (xga), a galacturonan backbone heavily substituted with xylose, and which is one important component of the hairy regions of pectin. Activity requires a galacturonic acid backbone substituted with xylose.</text>
</comment>
<evidence type="ECO:0000256" key="6">
    <source>
        <dbReference type="ARBA" id="ARBA00023295"/>
    </source>
</evidence>
<evidence type="ECO:0000256" key="5">
    <source>
        <dbReference type="ARBA" id="ARBA00023277"/>
    </source>
</evidence>
<keyword evidence="7" id="KW-0624">Polysaccharide degradation</keyword>
<dbReference type="AlphaFoldDB" id="A0A3D9INW8"/>
<dbReference type="SMART" id="SM00710">
    <property type="entry name" value="PbH1"/>
    <property type="match status" value="4"/>
</dbReference>
<evidence type="ECO:0000256" key="8">
    <source>
        <dbReference type="ARBA" id="ARBA00037278"/>
    </source>
</evidence>
<dbReference type="InterPro" id="IPR000743">
    <property type="entry name" value="Glyco_hydro_28"/>
</dbReference>
<evidence type="ECO:0000256" key="7">
    <source>
        <dbReference type="ARBA" id="ARBA00023326"/>
    </source>
</evidence>
<dbReference type="Gene3D" id="2.160.20.10">
    <property type="entry name" value="Single-stranded right-handed beta-helix, Pectin lyase-like"/>
    <property type="match status" value="1"/>
</dbReference>
<comment type="similarity">
    <text evidence="1 9">Belongs to the glycosyl hydrolase 28 family.</text>
</comment>
<dbReference type="Pfam" id="PF00295">
    <property type="entry name" value="Glyco_hydro_28"/>
    <property type="match status" value="1"/>
</dbReference>
<name>A0A3D9INW8_9BACL</name>
<dbReference type="PANTHER" id="PTHR31736:SF9">
    <property type="entry name" value="ENDO-XYLOGALACTURONAN HYDROLASE A-RELATED"/>
    <property type="match status" value="1"/>
</dbReference>
<dbReference type="InterPro" id="IPR006626">
    <property type="entry name" value="PbH1"/>
</dbReference>
<gene>
    <name evidence="10" type="ORF">DFP98_126107</name>
</gene>
<evidence type="ECO:0000256" key="1">
    <source>
        <dbReference type="ARBA" id="ARBA00008834"/>
    </source>
</evidence>
<reference evidence="10 11" key="1">
    <citation type="submission" date="2018-07" db="EMBL/GenBank/DDBJ databases">
        <title>Genomic Encyclopedia of Type Strains, Phase III (KMG-III): the genomes of soil and plant-associated and newly described type strains.</title>
        <authorList>
            <person name="Whitman W."/>
        </authorList>
    </citation>
    <scope>NUCLEOTIDE SEQUENCE [LARGE SCALE GENOMIC DNA]</scope>
    <source>
        <strain evidence="10 11">CECT 7287</strain>
    </source>
</reference>
<evidence type="ECO:0000313" key="10">
    <source>
        <dbReference type="EMBL" id="RED63431.1"/>
    </source>
</evidence>
<sequence length="493" mass="54537">MMQDPDVYEIGSARIRIYPAPEGIGYAVDEQRLRRQGEDAFAADPEGLVLSRDWRITVGGREIPVYAAPVTSGGPASFASFEYMSGPGEVTLAAHCSEGVSSASVHPLSRGIVPEVAEDRSVRIPINGPCKLIVQTNGNLERPLFLTVHAPERDIPKPGDPGVFYYGPGLHKVDKLKLTKGQTLYIAGGAVLRAYVPEDEPPIDPSDWAKQKVYEDFIVADGAEDVRILGRGILDLSMLDWHARKAMLIANSRNVQVEGLTMVGTSHWTVHLAKSSDCTIKDLTLFGYRENSDGIDIVNSRRVTVEDCLIRTGDDAVVVKAMAAPPAIGGQDITVRRCVVWNDKVRCFGITGETRTDIRNIVFEDCDIVRSLPTWTEELGSLCIIVGDSGTISGVRFENMRIEDERQYAMACLIFKDRWSVDQEPGRIRDIVFRDIRIPEGVPSLFHGSDAEHLIENVRIEGLYAGGRQLETMEEANFRTNDFVRELSLIVRP</sequence>
<organism evidence="10 11">
    <name type="scientific">Cohnella phaseoli</name>
    <dbReference type="NCBI Taxonomy" id="456490"/>
    <lineage>
        <taxon>Bacteria</taxon>
        <taxon>Bacillati</taxon>
        <taxon>Bacillota</taxon>
        <taxon>Bacilli</taxon>
        <taxon>Bacillales</taxon>
        <taxon>Paenibacillaceae</taxon>
        <taxon>Cohnella</taxon>
    </lineage>
</organism>
<keyword evidence="6 9" id="KW-0326">Glycosidase</keyword>
<keyword evidence="5" id="KW-0119">Carbohydrate metabolism</keyword>
<dbReference type="PANTHER" id="PTHR31736">
    <property type="match status" value="1"/>
</dbReference>
<dbReference type="InterPro" id="IPR011050">
    <property type="entry name" value="Pectin_lyase_fold/virulence"/>
</dbReference>
<dbReference type="InterPro" id="IPR012334">
    <property type="entry name" value="Pectin_lyas_fold"/>
</dbReference>
<dbReference type="GO" id="GO:0000272">
    <property type="term" value="P:polysaccharide catabolic process"/>
    <property type="evidence" value="ECO:0007669"/>
    <property type="project" value="UniProtKB-KW"/>
</dbReference>
<evidence type="ECO:0000313" key="11">
    <source>
        <dbReference type="Proteomes" id="UP000256977"/>
    </source>
</evidence>
<keyword evidence="3 9" id="KW-0378">Hydrolase</keyword>
<dbReference type="Proteomes" id="UP000256977">
    <property type="component" value="Unassembled WGS sequence"/>
</dbReference>